<dbReference type="Proteomes" id="UP000186817">
    <property type="component" value="Unassembled WGS sequence"/>
</dbReference>
<dbReference type="OrthoDB" id="415948at2759"/>
<dbReference type="Pfam" id="PF00078">
    <property type="entry name" value="RVT_1"/>
    <property type="match status" value="1"/>
</dbReference>
<dbReference type="InterPro" id="IPR000477">
    <property type="entry name" value="RT_dom"/>
</dbReference>
<name>A0A1Q9CE84_SYMMI</name>
<reference evidence="2 3" key="1">
    <citation type="submission" date="2016-02" db="EMBL/GenBank/DDBJ databases">
        <title>Genome analysis of coral dinoflagellate symbionts highlights evolutionary adaptations to a symbiotic lifestyle.</title>
        <authorList>
            <person name="Aranda M."/>
            <person name="Li Y."/>
            <person name="Liew Y.J."/>
            <person name="Baumgarten S."/>
            <person name="Simakov O."/>
            <person name="Wilson M."/>
            <person name="Piel J."/>
            <person name="Ashoor H."/>
            <person name="Bougouffa S."/>
            <person name="Bajic V.B."/>
            <person name="Ryu T."/>
            <person name="Ravasi T."/>
            <person name="Bayer T."/>
            <person name="Micklem G."/>
            <person name="Kim H."/>
            <person name="Bhak J."/>
            <person name="Lajeunesse T.C."/>
            <person name="Voolstra C.R."/>
        </authorList>
    </citation>
    <scope>NUCLEOTIDE SEQUENCE [LARGE SCALE GENOMIC DNA]</scope>
    <source>
        <strain evidence="2 3">CCMP2467</strain>
    </source>
</reference>
<evidence type="ECO:0000259" key="1">
    <source>
        <dbReference type="PROSITE" id="PS50878"/>
    </source>
</evidence>
<proteinExistence type="predicted"/>
<gene>
    <name evidence="2" type="primary">Pol</name>
    <name evidence="2" type="ORF">AK812_SmicGene38283</name>
</gene>
<sequence length="1186" mass="132981">MVDAALEGAEPSWELLRQTMEKAMQLEFPKKRAEHRRFSEGLWDYRRTLRDLPEVLLALADLHMQLKQRIVWRTWAAVARQSAAARHAKRRKFEQRQKLIDEQLAQAEAKSSKDGSHSLYKVIRSFKTGKPHERVQLRDEQGRFLTAKEERQALEDYSKDLFGTGDDFQLQGSSGSLGITSSDVMDQLRSIKVGKAVPRDCPPIVAWRSLGPEAHRHIASLLNKEAQAQSMDPKITSSSISWLPKPPKKPDKPASLRPIGVIAPEGKVLAGHLRKQLKPTLQAAMSEVTQFGFVPGRGTEEAICKALTHVDEARSRASQAQRQAGRGHRGITLQGSLTFSVDMNKAFDMVDRGRLRESLEMADADPFLIDLVGKLHIQALYDMTASDQAFSIATRRGIKQGCKLAPSLFAFATFLLFRRLGEQCDMAALQRILTMYADDTLLQMHFDDKQQLQEALQLCDLLLDQLTELGFKVNPEKSALLLQIHAGSAQQTRQHLFTTKQGVKYVQLPSGRLIALKNQVAYLRIIISYQDYEMKSLRHRLQASKAALKEVARAVRNSRAITEKRRLSIWHITAWASAMYGLHVVGLSYSQETHETNQQFMQRKGLKAAKAQDTNDAIPILPYPEAFRASKLARITPEHHVLDAVTRGIQVCFWETRSPMEDLQTMINSWSNQTPVRALVTAEKYVFLALPRIGAADMSLEDFFRRESPQKRTKSGGEGKSSDAIEDDLVNAVARLVLRHDEQHVLTLRFFRALKDRVVQVTMFKTSRPLSDKMTGVVAALYHETEVPAGGESLPGSYLTQIKSMVETRGYDEWQQVRLQRRFLYDCEGSSRETEILGHTQALLPDDVRVLFEVNAEEEELPCEGRALQAREEKLPWRRAQGDRANARFQRALMPCSPDYCLDLTADLERGTSMWQHSRAPTQAPHGATHVPQCPQDMFAGSLNEEPVPVYAQSDTVFRTCLQLQKYLIEPTTRPISVDMHPAELKATHCLSTGEANWADLLRVAQLLPQPRQSGFPQYAPVGELAPVSFTTGACARGPNVGITRNMKDYPRVTQALAMIIQAIDPEHRFSSCTLSLNTGAPAHRDSHNARSSSNLLVPCSIFEGGGMWLQNEGGSVRLEPAGPLGSIMDVTSPIRFSPFQQHATMPWHGNKLVLVAFHVRHLANLPVEDLVDLTDCGFSIDPGLD</sequence>
<feature type="domain" description="Reverse transcriptase" evidence="1">
    <location>
        <begin position="224"/>
        <end position="527"/>
    </location>
</feature>
<comment type="caution">
    <text evidence="2">The sequence shown here is derived from an EMBL/GenBank/DDBJ whole genome shotgun (WGS) entry which is preliminary data.</text>
</comment>
<evidence type="ECO:0000313" key="2">
    <source>
        <dbReference type="EMBL" id="OLP81206.1"/>
    </source>
</evidence>
<dbReference type="AlphaFoldDB" id="A0A1Q9CE84"/>
<dbReference type="InterPro" id="IPR043502">
    <property type="entry name" value="DNA/RNA_pol_sf"/>
</dbReference>
<keyword evidence="3" id="KW-1185">Reference proteome</keyword>
<dbReference type="PANTHER" id="PTHR19446">
    <property type="entry name" value="REVERSE TRANSCRIPTASES"/>
    <property type="match status" value="1"/>
</dbReference>
<dbReference type="EMBL" id="LSRX01001303">
    <property type="protein sequence ID" value="OLP81206.1"/>
    <property type="molecule type" value="Genomic_DNA"/>
</dbReference>
<dbReference type="PROSITE" id="PS50878">
    <property type="entry name" value="RT_POL"/>
    <property type="match status" value="1"/>
</dbReference>
<accession>A0A1Q9CE84</accession>
<dbReference type="SUPFAM" id="SSF56672">
    <property type="entry name" value="DNA/RNA polymerases"/>
    <property type="match status" value="1"/>
</dbReference>
<protein>
    <submittedName>
        <fullName evidence="2">LINE-1 retrotransposable element ORF2 protein</fullName>
    </submittedName>
</protein>
<organism evidence="2 3">
    <name type="scientific">Symbiodinium microadriaticum</name>
    <name type="common">Dinoflagellate</name>
    <name type="synonym">Zooxanthella microadriatica</name>
    <dbReference type="NCBI Taxonomy" id="2951"/>
    <lineage>
        <taxon>Eukaryota</taxon>
        <taxon>Sar</taxon>
        <taxon>Alveolata</taxon>
        <taxon>Dinophyceae</taxon>
        <taxon>Suessiales</taxon>
        <taxon>Symbiodiniaceae</taxon>
        <taxon>Symbiodinium</taxon>
    </lineage>
</organism>
<evidence type="ECO:0000313" key="3">
    <source>
        <dbReference type="Proteomes" id="UP000186817"/>
    </source>
</evidence>